<feature type="transmembrane region" description="Helical" evidence="9">
    <location>
        <begin position="299"/>
        <end position="320"/>
    </location>
</feature>
<feature type="transmembrane region" description="Helical" evidence="9">
    <location>
        <begin position="230"/>
        <end position="251"/>
    </location>
</feature>
<dbReference type="InterPro" id="IPR017452">
    <property type="entry name" value="GPCR_Rhodpsn_7TM"/>
</dbReference>
<sequence>MRPGISKDYNHRKMISTETPPEMGLASGSTTPFFHEFLDVRRRKIAEIVMDYVVIFGISLVGIVTNSLVIVVYARQGFKESVAVSMTIISVWDLIKSIAGVMYNFSGIVSTWDPIAAESWLNISRFVFKYLICFSTYVTSVMAAYVAIERCLCVTIPLKVKWLMTPRVTLISCLVISVVVFGAFSVMFSMYDIVWTYNASLNGTVAIFRKSEFHSRNEGTLFAYYNLSGIIWPLASFLVILVATITIVVKLREESSKFQVRSESCSSSHQDGSSSHSKGQTQNSHSQHLLRRDRQVVKMLLVVITIYIASLTPRITHYLAKFIIHDFYFLRRRHYLFEFVVYWVMVADSTNGAVNFFIFYSMSSSFRSTFRAML</sequence>
<dbReference type="PANTHER" id="PTHR24243:SF233">
    <property type="entry name" value="THYROTROPIN-RELEASING HORMONE RECEPTOR"/>
    <property type="match status" value="1"/>
</dbReference>
<dbReference type="GO" id="GO:0004930">
    <property type="term" value="F:G protein-coupled receptor activity"/>
    <property type="evidence" value="ECO:0007669"/>
    <property type="project" value="UniProtKB-KW"/>
</dbReference>
<evidence type="ECO:0000313" key="11">
    <source>
        <dbReference type="EMBL" id="KAK3774399.1"/>
    </source>
</evidence>
<keyword evidence="2 9" id="KW-0812">Transmembrane</keyword>
<dbReference type="Pfam" id="PF00001">
    <property type="entry name" value="7tm_1"/>
    <property type="match status" value="1"/>
</dbReference>
<dbReference type="SUPFAM" id="SSF81321">
    <property type="entry name" value="Family A G protein-coupled receptor-like"/>
    <property type="match status" value="1"/>
</dbReference>
<evidence type="ECO:0000256" key="4">
    <source>
        <dbReference type="ARBA" id="ARBA00023040"/>
    </source>
</evidence>
<name>A0AAE0ZRS8_9GAST</name>
<dbReference type="PROSITE" id="PS50262">
    <property type="entry name" value="G_PROTEIN_RECEP_F1_2"/>
    <property type="match status" value="1"/>
</dbReference>
<evidence type="ECO:0000256" key="8">
    <source>
        <dbReference type="SAM" id="MobiDB-lite"/>
    </source>
</evidence>
<feature type="domain" description="G-protein coupled receptors family 1 profile" evidence="10">
    <location>
        <begin position="65"/>
        <end position="359"/>
    </location>
</feature>
<gene>
    <name evidence="11" type="ORF">RRG08_012794</name>
</gene>
<evidence type="ECO:0000256" key="6">
    <source>
        <dbReference type="ARBA" id="ARBA00023170"/>
    </source>
</evidence>
<keyword evidence="4" id="KW-0297">G-protein coupled receptor</keyword>
<feature type="transmembrane region" description="Helical" evidence="9">
    <location>
        <begin position="168"/>
        <end position="191"/>
    </location>
</feature>
<accession>A0AAE0ZRS8</accession>
<evidence type="ECO:0000256" key="1">
    <source>
        <dbReference type="ARBA" id="ARBA00004141"/>
    </source>
</evidence>
<feature type="transmembrane region" description="Helical" evidence="9">
    <location>
        <begin position="52"/>
        <end position="74"/>
    </location>
</feature>
<evidence type="ECO:0000259" key="10">
    <source>
        <dbReference type="PROSITE" id="PS50262"/>
    </source>
</evidence>
<dbReference type="PROSITE" id="PS00237">
    <property type="entry name" value="G_PROTEIN_RECEP_F1_1"/>
    <property type="match status" value="1"/>
</dbReference>
<dbReference type="AlphaFoldDB" id="A0AAE0ZRS8"/>
<comment type="subcellular location">
    <subcellularLocation>
        <location evidence="1">Membrane</location>
        <topology evidence="1">Multi-pass membrane protein</topology>
    </subcellularLocation>
</comment>
<keyword evidence="7" id="KW-0807">Transducer</keyword>
<keyword evidence="3 9" id="KW-1133">Transmembrane helix</keyword>
<evidence type="ECO:0000256" key="9">
    <source>
        <dbReference type="SAM" id="Phobius"/>
    </source>
</evidence>
<organism evidence="11 12">
    <name type="scientific">Elysia crispata</name>
    <name type="common">lettuce slug</name>
    <dbReference type="NCBI Taxonomy" id="231223"/>
    <lineage>
        <taxon>Eukaryota</taxon>
        <taxon>Metazoa</taxon>
        <taxon>Spiralia</taxon>
        <taxon>Lophotrochozoa</taxon>
        <taxon>Mollusca</taxon>
        <taxon>Gastropoda</taxon>
        <taxon>Heterobranchia</taxon>
        <taxon>Euthyneura</taxon>
        <taxon>Panpulmonata</taxon>
        <taxon>Sacoglossa</taxon>
        <taxon>Placobranchoidea</taxon>
        <taxon>Plakobranchidae</taxon>
        <taxon>Elysia</taxon>
    </lineage>
</organism>
<evidence type="ECO:0000256" key="5">
    <source>
        <dbReference type="ARBA" id="ARBA00023136"/>
    </source>
</evidence>
<comment type="caution">
    <text evidence="11">The sequence shown here is derived from an EMBL/GenBank/DDBJ whole genome shotgun (WGS) entry which is preliminary data.</text>
</comment>
<evidence type="ECO:0000256" key="7">
    <source>
        <dbReference type="ARBA" id="ARBA00023224"/>
    </source>
</evidence>
<keyword evidence="12" id="KW-1185">Reference proteome</keyword>
<evidence type="ECO:0000256" key="2">
    <source>
        <dbReference type="ARBA" id="ARBA00022692"/>
    </source>
</evidence>
<dbReference type="InterPro" id="IPR000276">
    <property type="entry name" value="GPCR_Rhodpsn"/>
</dbReference>
<dbReference type="PANTHER" id="PTHR24243">
    <property type="entry name" value="G-PROTEIN COUPLED RECEPTOR"/>
    <property type="match status" value="1"/>
</dbReference>
<keyword evidence="5 9" id="KW-0472">Membrane</keyword>
<feature type="compositionally biased region" description="Polar residues" evidence="8">
    <location>
        <begin position="278"/>
        <end position="287"/>
    </location>
</feature>
<feature type="transmembrane region" description="Helical" evidence="9">
    <location>
        <begin position="126"/>
        <end position="148"/>
    </location>
</feature>
<evidence type="ECO:0000313" key="12">
    <source>
        <dbReference type="Proteomes" id="UP001283361"/>
    </source>
</evidence>
<feature type="transmembrane region" description="Helical" evidence="9">
    <location>
        <begin position="340"/>
        <end position="361"/>
    </location>
</feature>
<feature type="compositionally biased region" description="Low complexity" evidence="8">
    <location>
        <begin position="262"/>
        <end position="277"/>
    </location>
</feature>
<dbReference type="EMBL" id="JAWDGP010003419">
    <property type="protein sequence ID" value="KAK3774399.1"/>
    <property type="molecule type" value="Genomic_DNA"/>
</dbReference>
<dbReference type="Gene3D" id="1.20.1070.10">
    <property type="entry name" value="Rhodopsin 7-helix transmembrane proteins"/>
    <property type="match status" value="1"/>
</dbReference>
<keyword evidence="6" id="KW-0675">Receptor</keyword>
<dbReference type="Proteomes" id="UP001283361">
    <property type="component" value="Unassembled WGS sequence"/>
</dbReference>
<proteinExistence type="predicted"/>
<feature type="region of interest" description="Disordered" evidence="8">
    <location>
        <begin position="262"/>
        <end position="289"/>
    </location>
</feature>
<evidence type="ECO:0000256" key="3">
    <source>
        <dbReference type="ARBA" id="ARBA00022989"/>
    </source>
</evidence>
<reference evidence="11" key="1">
    <citation type="journal article" date="2023" name="G3 (Bethesda)">
        <title>A reference genome for the long-term kleptoplast-retaining sea slug Elysia crispata morphotype clarki.</title>
        <authorList>
            <person name="Eastman K.E."/>
            <person name="Pendleton A.L."/>
            <person name="Shaikh M.A."/>
            <person name="Suttiyut T."/>
            <person name="Ogas R."/>
            <person name="Tomko P."/>
            <person name="Gavelis G."/>
            <person name="Widhalm J.R."/>
            <person name="Wisecaver J.H."/>
        </authorList>
    </citation>
    <scope>NUCLEOTIDE SEQUENCE</scope>
    <source>
        <strain evidence="11">ECLA1</strain>
    </source>
</reference>
<protein>
    <recommendedName>
        <fullName evidence="10">G-protein coupled receptors family 1 profile domain-containing protein</fullName>
    </recommendedName>
</protein>
<dbReference type="GO" id="GO:0005886">
    <property type="term" value="C:plasma membrane"/>
    <property type="evidence" value="ECO:0007669"/>
    <property type="project" value="TreeGrafter"/>
</dbReference>